<gene>
    <name evidence="1" type="ORF">SAMN05877831_101469</name>
</gene>
<name>A0A285RK06_9RHOB</name>
<evidence type="ECO:0000313" key="1">
    <source>
        <dbReference type="EMBL" id="SOB94476.1"/>
    </source>
</evidence>
<reference evidence="2" key="1">
    <citation type="submission" date="2017-08" db="EMBL/GenBank/DDBJ databases">
        <authorList>
            <person name="Varghese N."/>
            <person name="Submissions S."/>
        </authorList>
    </citation>
    <scope>NUCLEOTIDE SEQUENCE [LARGE SCALE GENOMIC DNA]</scope>
    <source>
        <strain evidence="2">JA276</strain>
    </source>
</reference>
<evidence type="ECO:0000313" key="2">
    <source>
        <dbReference type="Proteomes" id="UP000219111"/>
    </source>
</evidence>
<sequence length="102" mass="10723">MLALFIALIFSVGLVLLAEWRAEPRAAAPKAAPAPDLPRITGFSPGDVIELAIDGPLPRPEDLVIEQIGTDAQVSLDGTPTLIIEATQVQSLAVGAIRFRPA</sequence>
<dbReference type="OrthoDB" id="7691583at2"/>
<proteinExistence type="predicted"/>
<dbReference type="RefSeq" id="WP_097068483.1">
    <property type="nucleotide sequence ID" value="NZ_OBMT01000001.1"/>
</dbReference>
<dbReference type="AlphaFoldDB" id="A0A285RK06"/>
<organism evidence="1 2">
    <name type="scientific">Rhodobacter maris</name>
    <dbReference type="NCBI Taxonomy" id="446682"/>
    <lineage>
        <taxon>Bacteria</taxon>
        <taxon>Pseudomonadati</taxon>
        <taxon>Pseudomonadota</taxon>
        <taxon>Alphaproteobacteria</taxon>
        <taxon>Rhodobacterales</taxon>
        <taxon>Rhodobacter group</taxon>
        <taxon>Rhodobacter</taxon>
    </lineage>
</organism>
<keyword evidence="2" id="KW-1185">Reference proteome</keyword>
<accession>A0A285RK06</accession>
<dbReference type="Proteomes" id="UP000219111">
    <property type="component" value="Unassembled WGS sequence"/>
</dbReference>
<dbReference type="EMBL" id="OBMT01000001">
    <property type="protein sequence ID" value="SOB94476.1"/>
    <property type="molecule type" value="Genomic_DNA"/>
</dbReference>
<protein>
    <submittedName>
        <fullName evidence="1">Uncharacterized protein</fullName>
    </submittedName>
</protein>